<reference evidence="1" key="1">
    <citation type="submission" date="2022-04" db="EMBL/GenBank/DDBJ databases">
        <title>Chromosome-scale genome assembly of Holotrichia oblita Faldermann.</title>
        <authorList>
            <person name="Rongchong L."/>
        </authorList>
    </citation>
    <scope>NUCLEOTIDE SEQUENCE</scope>
    <source>
        <strain evidence="1">81SQS9</strain>
    </source>
</reference>
<evidence type="ECO:0000313" key="1">
    <source>
        <dbReference type="EMBL" id="KAI4454877.1"/>
    </source>
</evidence>
<dbReference type="EMBL" id="CM043023">
    <property type="protein sequence ID" value="KAI4454877.1"/>
    <property type="molecule type" value="Genomic_DNA"/>
</dbReference>
<sequence>MFSVKLQKMAIPKLHLPDLLQVPNDWPDKAVQETATTSEHTTTDVSTEFWPTTYSASPAKQTASPRMRTTPAKIPENSVSSTSLTGDISRTLFPIDAERITMPEKMEEMRSDSLNEPSTSRGILISHEKDYGPTETNDIIRAVNRKKEVQSAGLKIIASVCDQGVTNVKAVRMLIEETRANALRNNLDIEENVISIDGNMIIPLFDPPHLLKCIRNNLLTKDLSFWENDIKKIGKWSHIRDAYLIDLSAKVRNMPKLTDLHVMPSRVLKMKVAMCTQVFSQSVSSTIELMSRSGSESPDKSIKIPAEAQDTADLCFFLNQLFDSMNGEISNDKSGRRAVHKRSRHQLIWRRSIDVLKSMKFIANKPTDKAIPPVIPNFILTLEGFLKIWNLLLIRYKFPNFPTRSFNQDPLENFFGQVRQHGVRNINPTPACFTHYFKSLLIRNFLYPHSRGSNCEADHCVGLLKNIRAFLNQSMDNGYEEEMPFFSDVPSSFTALNPLEEQAINRIFSKLSKEISLGEECGICNQHLYGSSSNFHEILIHIFHLAYFIFSKNFYVPKLLFKTKQRIIKELHLPLYSCGHSLDIKKKLLNISLPLILNMYCQTLNNILCKKIVNINNLDKLQEYASKYVKKVQ</sequence>
<evidence type="ECO:0000313" key="2">
    <source>
        <dbReference type="Proteomes" id="UP001056778"/>
    </source>
</evidence>
<gene>
    <name evidence="1" type="ORF">MML48_9g00017621</name>
</gene>
<protein>
    <submittedName>
        <fullName evidence="1">Uncharacterized protein</fullName>
    </submittedName>
</protein>
<name>A0ACB9SMB7_HOLOL</name>
<proteinExistence type="predicted"/>
<dbReference type="Proteomes" id="UP001056778">
    <property type="component" value="Chromosome 9"/>
</dbReference>
<organism evidence="1 2">
    <name type="scientific">Holotrichia oblita</name>
    <name type="common">Chafer beetle</name>
    <dbReference type="NCBI Taxonomy" id="644536"/>
    <lineage>
        <taxon>Eukaryota</taxon>
        <taxon>Metazoa</taxon>
        <taxon>Ecdysozoa</taxon>
        <taxon>Arthropoda</taxon>
        <taxon>Hexapoda</taxon>
        <taxon>Insecta</taxon>
        <taxon>Pterygota</taxon>
        <taxon>Neoptera</taxon>
        <taxon>Endopterygota</taxon>
        <taxon>Coleoptera</taxon>
        <taxon>Polyphaga</taxon>
        <taxon>Scarabaeiformia</taxon>
        <taxon>Scarabaeidae</taxon>
        <taxon>Melolonthinae</taxon>
        <taxon>Holotrichia</taxon>
    </lineage>
</organism>
<accession>A0ACB9SMB7</accession>
<comment type="caution">
    <text evidence="1">The sequence shown here is derived from an EMBL/GenBank/DDBJ whole genome shotgun (WGS) entry which is preliminary data.</text>
</comment>
<keyword evidence="2" id="KW-1185">Reference proteome</keyword>